<feature type="signal peptide" evidence="2">
    <location>
        <begin position="1"/>
        <end position="22"/>
    </location>
</feature>
<accession>A1B708</accession>
<evidence type="ECO:0000313" key="3">
    <source>
        <dbReference type="EMBL" id="ABL71302.1"/>
    </source>
</evidence>
<gene>
    <name evidence="3" type="ordered locus">Pden_3221</name>
</gene>
<dbReference type="KEGG" id="pde:Pden_3221"/>
<dbReference type="AlphaFoldDB" id="A1B708"/>
<dbReference type="InterPro" id="IPR042100">
    <property type="entry name" value="Bug_dom1"/>
</dbReference>
<dbReference type="STRING" id="318586.Pden_3221"/>
<dbReference type="EMBL" id="CP000490">
    <property type="protein sequence ID" value="ABL71302.1"/>
    <property type="molecule type" value="Genomic_DNA"/>
</dbReference>
<dbReference type="GeneID" id="93452893"/>
<dbReference type="HOGENOM" id="CLU_045683_0_0_5"/>
<dbReference type="CDD" id="cd07012">
    <property type="entry name" value="PBP2_Bug_TTT"/>
    <property type="match status" value="1"/>
</dbReference>
<name>A1B708_PARDP</name>
<dbReference type="Proteomes" id="UP000000361">
    <property type="component" value="Chromosome 2"/>
</dbReference>
<dbReference type="eggNOG" id="COG3181">
    <property type="taxonomic scope" value="Bacteria"/>
</dbReference>
<reference evidence="4" key="1">
    <citation type="submission" date="2006-12" db="EMBL/GenBank/DDBJ databases">
        <title>Complete sequence of chromosome 2 of Paracoccus denitrificans PD1222.</title>
        <authorList>
            <person name="Copeland A."/>
            <person name="Lucas S."/>
            <person name="Lapidus A."/>
            <person name="Barry K."/>
            <person name="Detter J.C."/>
            <person name="Glavina del Rio T."/>
            <person name="Hammon N."/>
            <person name="Israni S."/>
            <person name="Dalin E."/>
            <person name="Tice H."/>
            <person name="Pitluck S."/>
            <person name="Munk A.C."/>
            <person name="Brettin T."/>
            <person name="Bruce D."/>
            <person name="Han C."/>
            <person name="Tapia R."/>
            <person name="Gilna P."/>
            <person name="Schmutz J."/>
            <person name="Larimer F."/>
            <person name="Land M."/>
            <person name="Hauser L."/>
            <person name="Kyrpides N."/>
            <person name="Lykidis A."/>
            <person name="Spiro S."/>
            <person name="Richardson D.J."/>
            <person name="Moir J.W.B."/>
            <person name="Ferguson S.J."/>
            <person name="van Spanning R.J.M."/>
            <person name="Richardson P."/>
        </authorList>
    </citation>
    <scope>NUCLEOTIDE SEQUENCE [LARGE SCALE GENOMIC DNA]</scope>
    <source>
        <strain evidence="4">Pd 1222</strain>
    </source>
</reference>
<dbReference type="SUPFAM" id="SSF53850">
    <property type="entry name" value="Periplasmic binding protein-like II"/>
    <property type="match status" value="1"/>
</dbReference>
<keyword evidence="4" id="KW-1185">Reference proteome</keyword>
<comment type="similarity">
    <text evidence="1">Belongs to the UPF0065 (bug) family.</text>
</comment>
<sequence length="317" mass="33828">MRRFKKILATAVLSVLPIAAMSQGTYPERPITMIVPFAAGNSADILARVLADHVGRQLNTSIVIENRPGAESILGATTAARAQADGYTIMLASTSALAAAPALNSNLPYDPVTDFAPITQISLQPYVIVVRPDHPAQDIGQLIQMAKDDPGRITFASSNTTTRVASELFRSMAEIELTNIPYTGTDQAFLDVRNGQVTMMFAGSTSALPQIAQGTLRPLAVSSADRWEELPDVPTLGEVVPGYEFSAWHALVAPAAAPDEVISVLNAAFHAAMNDPEIAAQVDVALFPTTPDELSATIQRDIDVWREIVEEAGLPVN</sequence>
<evidence type="ECO:0000313" key="4">
    <source>
        <dbReference type="Proteomes" id="UP000000361"/>
    </source>
</evidence>
<proteinExistence type="inferred from homology"/>
<evidence type="ECO:0000256" key="1">
    <source>
        <dbReference type="ARBA" id="ARBA00006987"/>
    </source>
</evidence>
<protein>
    <submittedName>
        <fullName evidence="3">Uncharacterized protein UPF0065</fullName>
    </submittedName>
</protein>
<dbReference type="Pfam" id="PF03401">
    <property type="entry name" value="TctC"/>
    <property type="match status" value="1"/>
</dbReference>
<dbReference type="Gene3D" id="3.40.190.150">
    <property type="entry name" value="Bordetella uptake gene, domain 1"/>
    <property type="match status" value="1"/>
</dbReference>
<keyword evidence="2" id="KW-0732">Signal</keyword>
<dbReference type="PANTHER" id="PTHR42928">
    <property type="entry name" value="TRICARBOXYLATE-BINDING PROTEIN"/>
    <property type="match status" value="1"/>
</dbReference>
<dbReference type="EnsemblBacteria" id="ABL71302">
    <property type="protein sequence ID" value="ABL71302"/>
    <property type="gene ID" value="Pden_3221"/>
</dbReference>
<dbReference type="OrthoDB" id="9780943at2"/>
<dbReference type="Gene3D" id="3.40.190.10">
    <property type="entry name" value="Periplasmic binding protein-like II"/>
    <property type="match status" value="1"/>
</dbReference>
<dbReference type="PIRSF" id="PIRSF017082">
    <property type="entry name" value="YflP"/>
    <property type="match status" value="1"/>
</dbReference>
<organism evidence="3 4">
    <name type="scientific">Paracoccus denitrificans (strain Pd 1222)</name>
    <dbReference type="NCBI Taxonomy" id="318586"/>
    <lineage>
        <taxon>Bacteria</taxon>
        <taxon>Pseudomonadati</taxon>
        <taxon>Pseudomonadota</taxon>
        <taxon>Alphaproteobacteria</taxon>
        <taxon>Rhodobacterales</taxon>
        <taxon>Paracoccaceae</taxon>
        <taxon>Paracoccus</taxon>
    </lineage>
</organism>
<dbReference type="PANTHER" id="PTHR42928:SF5">
    <property type="entry name" value="BLR1237 PROTEIN"/>
    <property type="match status" value="1"/>
</dbReference>
<dbReference type="RefSeq" id="WP_011749487.1">
    <property type="nucleotide sequence ID" value="NC_008687.1"/>
</dbReference>
<evidence type="ECO:0000256" key="2">
    <source>
        <dbReference type="SAM" id="SignalP"/>
    </source>
</evidence>
<feature type="chain" id="PRO_5002632748" evidence="2">
    <location>
        <begin position="23"/>
        <end position="317"/>
    </location>
</feature>
<dbReference type="InterPro" id="IPR005064">
    <property type="entry name" value="BUG"/>
</dbReference>